<accession>M2YBN2</accession>
<dbReference type="STRING" id="71999.KPaMU14_04095"/>
<sequence length="142" mass="15885">MTTIFTRIIDGEIPGRFVWTDDECVAFLSADPLSTGHTLVVPRQEIDHWLDLDPALAGHLMRVSQVIGRAQREIFEPQRVGQMIQGFEVPHVHIHVWPVSSTADFDFANADHDPDPAVMDDAAQRIREGLRSAGHEAQVPQD</sequence>
<dbReference type="PRINTS" id="PR00332">
    <property type="entry name" value="HISTRIAD"/>
</dbReference>
<dbReference type="Pfam" id="PF01230">
    <property type="entry name" value="HIT"/>
    <property type="match status" value="1"/>
</dbReference>
<organism evidence="5 6">
    <name type="scientific">Kocuria palustris PEL</name>
    <dbReference type="NCBI Taxonomy" id="1236550"/>
    <lineage>
        <taxon>Bacteria</taxon>
        <taxon>Bacillati</taxon>
        <taxon>Actinomycetota</taxon>
        <taxon>Actinomycetes</taxon>
        <taxon>Micrococcales</taxon>
        <taxon>Micrococcaceae</taxon>
        <taxon>Kocuria</taxon>
    </lineage>
</organism>
<dbReference type="RefSeq" id="WP_006215233.1">
    <property type="nucleotide sequence ID" value="NZ_ANHZ02000018.1"/>
</dbReference>
<gene>
    <name evidence="5" type="ORF">C884_00807</name>
</gene>
<evidence type="ECO:0000313" key="5">
    <source>
        <dbReference type="EMBL" id="EME36039.1"/>
    </source>
</evidence>
<dbReference type="AlphaFoldDB" id="M2YBN2"/>
<dbReference type="SUPFAM" id="SSF54197">
    <property type="entry name" value="HIT-like"/>
    <property type="match status" value="1"/>
</dbReference>
<dbReference type="Proteomes" id="UP000009877">
    <property type="component" value="Unassembled WGS sequence"/>
</dbReference>
<dbReference type="Gene3D" id="3.30.428.10">
    <property type="entry name" value="HIT-like"/>
    <property type="match status" value="1"/>
</dbReference>
<keyword evidence="6" id="KW-1185">Reference proteome</keyword>
<protein>
    <submittedName>
        <fullName evidence="5">HIT family protein</fullName>
    </submittedName>
</protein>
<dbReference type="PANTHER" id="PTHR46648">
    <property type="entry name" value="HIT FAMILY PROTEIN 1"/>
    <property type="match status" value="1"/>
</dbReference>
<dbReference type="InterPro" id="IPR001310">
    <property type="entry name" value="Histidine_triad_HIT"/>
</dbReference>
<comment type="caution">
    <text evidence="5">The sequence shown here is derived from an EMBL/GenBank/DDBJ whole genome shotgun (WGS) entry which is preliminary data.</text>
</comment>
<feature type="short sequence motif" description="Histidine triad motif" evidence="2 3">
    <location>
        <begin position="91"/>
        <end position="95"/>
    </location>
</feature>
<proteinExistence type="predicted"/>
<dbReference type="GO" id="GO:0003824">
    <property type="term" value="F:catalytic activity"/>
    <property type="evidence" value="ECO:0007669"/>
    <property type="project" value="InterPro"/>
</dbReference>
<dbReference type="EMBL" id="ANHZ02000018">
    <property type="protein sequence ID" value="EME36039.1"/>
    <property type="molecule type" value="Genomic_DNA"/>
</dbReference>
<feature type="active site" description="Tele-AMP-histidine intermediate" evidence="1">
    <location>
        <position position="93"/>
    </location>
</feature>
<reference evidence="5 6" key="1">
    <citation type="journal article" date="2014" name="Genome Announc.">
        <title>Draft Genome Sequence of Kocuria palustris PEL.</title>
        <authorList>
            <person name="Sharma G."/>
            <person name="Khatri I."/>
            <person name="Subramanian S."/>
        </authorList>
    </citation>
    <scope>NUCLEOTIDE SEQUENCE [LARGE SCALE GENOMIC DNA]</scope>
    <source>
        <strain evidence="5 6">PEL</strain>
    </source>
</reference>
<name>M2YBN2_9MICC</name>
<feature type="domain" description="HIT" evidence="4">
    <location>
        <begin position="4"/>
        <end position="107"/>
    </location>
</feature>
<dbReference type="InterPro" id="IPR011146">
    <property type="entry name" value="HIT-like"/>
</dbReference>
<evidence type="ECO:0000256" key="2">
    <source>
        <dbReference type="PIRSR" id="PIRSR601310-3"/>
    </source>
</evidence>
<evidence type="ECO:0000259" key="4">
    <source>
        <dbReference type="PROSITE" id="PS51084"/>
    </source>
</evidence>
<evidence type="ECO:0000313" key="6">
    <source>
        <dbReference type="Proteomes" id="UP000009877"/>
    </source>
</evidence>
<dbReference type="PROSITE" id="PS51084">
    <property type="entry name" value="HIT_2"/>
    <property type="match status" value="1"/>
</dbReference>
<evidence type="ECO:0000256" key="1">
    <source>
        <dbReference type="PIRSR" id="PIRSR601310-1"/>
    </source>
</evidence>
<dbReference type="PANTHER" id="PTHR46648:SF1">
    <property type="entry name" value="ADENOSINE 5'-MONOPHOSPHORAMIDASE HNT1"/>
    <property type="match status" value="1"/>
</dbReference>
<evidence type="ECO:0000256" key="3">
    <source>
        <dbReference type="PROSITE-ProRule" id="PRU00464"/>
    </source>
</evidence>
<dbReference type="GO" id="GO:0009117">
    <property type="term" value="P:nucleotide metabolic process"/>
    <property type="evidence" value="ECO:0007669"/>
    <property type="project" value="TreeGrafter"/>
</dbReference>
<dbReference type="InterPro" id="IPR036265">
    <property type="entry name" value="HIT-like_sf"/>
</dbReference>